<dbReference type="AlphaFoldDB" id="A0A8S1PLJ3"/>
<evidence type="ECO:0000256" key="2">
    <source>
        <dbReference type="ARBA" id="ARBA00007421"/>
    </source>
</evidence>
<proteinExistence type="inferred from homology"/>
<comment type="subunit">
    <text evidence="5">Component of the origin recognition complex (ORC).</text>
</comment>
<name>A0A8S1PLJ3_PARPR</name>
<dbReference type="PANTHER" id="PTHR14052">
    <property type="entry name" value="ORIGIN RECOGNITION COMPLEX SUBUNIT 2"/>
    <property type="match status" value="1"/>
</dbReference>
<evidence type="ECO:0000313" key="9">
    <source>
        <dbReference type="Proteomes" id="UP000688137"/>
    </source>
</evidence>
<dbReference type="GO" id="GO:0003688">
    <property type="term" value="F:DNA replication origin binding"/>
    <property type="evidence" value="ECO:0007669"/>
    <property type="project" value="UniProtKB-UniRule"/>
</dbReference>
<comment type="similarity">
    <text evidence="2 5">Belongs to the ORC2 family.</text>
</comment>
<dbReference type="Pfam" id="PF24882">
    <property type="entry name" value="WHD_ORC2"/>
    <property type="match status" value="1"/>
</dbReference>
<keyword evidence="9" id="KW-1185">Reference proteome</keyword>
<comment type="caution">
    <text evidence="8">The sequence shown here is derived from an EMBL/GenBank/DDBJ whole genome shotgun (WGS) entry which is preliminary data.</text>
</comment>
<comment type="subcellular location">
    <subcellularLocation>
        <location evidence="1 5">Nucleus</location>
    </subcellularLocation>
</comment>
<dbReference type="PANTHER" id="PTHR14052:SF0">
    <property type="entry name" value="ORIGIN RECOGNITION COMPLEX SUBUNIT 2"/>
    <property type="match status" value="1"/>
</dbReference>
<gene>
    <name evidence="8" type="ORF">PPRIM_AZ9-3.1.T1220012</name>
</gene>
<dbReference type="Proteomes" id="UP000688137">
    <property type="component" value="Unassembled WGS sequence"/>
</dbReference>
<dbReference type="InterPro" id="IPR007220">
    <property type="entry name" value="ORC2"/>
</dbReference>
<dbReference type="InterPro" id="IPR056773">
    <property type="entry name" value="WHD_ORC2"/>
</dbReference>
<evidence type="ECO:0000256" key="3">
    <source>
        <dbReference type="ARBA" id="ARBA00022705"/>
    </source>
</evidence>
<evidence type="ECO:0000256" key="4">
    <source>
        <dbReference type="ARBA" id="ARBA00023242"/>
    </source>
</evidence>
<dbReference type="OMA" id="WETHCCK"/>
<dbReference type="GO" id="GO:0006260">
    <property type="term" value="P:DNA replication"/>
    <property type="evidence" value="ECO:0007669"/>
    <property type="project" value="UniProtKB-UniRule"/>
</dbReference>
<sequence>MQVETYEKGREEYQRRYGKLKDYFSSLKIKDNSEITKFDSSDFDLTKLQNRLTDQAEKEKLDENIIGSKDIVQQINHDFNVLIYGIGSKIELLEKVMRKLMENNPQSYFFVMKGFKPLINMKMFLQKMGDVLKIDSHIKNSEQIIKFIENTPHSIIIIVHSIDGRHLLNEQAQKLFGQLSNCPNVRMACSFDNYRYPMICKIQRAFYQCVHTNQPYSQEILQIFEDQVGKQKQEEGLWYVLSSMTQKQKNIVYYFAGKILESRDGLNIQDLYDVLSDEMIVSSKIQLKDNLKELMDHKIIIEKGGKYTMQYSNTILQELSSKFDEVIKQ</sequence>
<dbReference type="InterPro" id="IPR056772">
    <property type="entry name" value="RecA-like_ORC2"/>
</dbReference>
<evidence type="ECO:0000259" key="6">
    <source>
        <dbReference type="Pfam" id="PF04084"/>
    </source>
</evidence>
<dbReference type="EMBL" id="CAJJDM010000125">
    <property type="protein sequence ID" value="CAD8103751.1"/>
    <property type="molecule type" value="Genomic_DNA"/>
</dbReference>
<evidence type="ECO:0000256" key="1">
    <source>
        <dbReference type="ARBA" id="ARBA00004123"/>
    </source>
</evidence>
<feature type="domain" description="Origin recognition complex subunit 2 RecA-like" evidence="6">
    <location>
        <begin position="71"/>
        <end position="201"/>
    </location>
</feature>
<evidence type="ECO:0000259" key="7">
    <source>
        <dbReference type="Pfam" id="PF24882"/>
    </source>
</evidence>
<evidence type="ECO:0000313" key="8">
    <source>
        <dbReference type="EMBL" id="CAD8103751.1"/>
    </source>
</evidence>
<evidence type="ECO:0000256" key="5">
    <source>
        <dbReference type="RuleBase" id="RU368084"/>
    </source>
</evidence>
<dbReference type="GO" id="GO:0005664">
    <property type="term" value="C:nuclear origin of replication recognition complex"/>
    <property type="evidence" value="ECO:0007669"/>
    <property type="project" value="UniProtKB-UniRule"/>
</dbReference>
<dbReference type="Pfam" id="PF04084">
    <property type="entry name" value="RecA-like_ORC2"/>
    <property type="match status" value="1"/>
</dbReference>
<feature type="domain" description="Origin recognition complex subunit 2 winged-helix" evidence="7">
    <location>
        <begin position="263"/>
        <end position="304"/>
    </location>
</feature>
<keyword evidence="3 5" id="KW-0235">DNA replication</keyword>
<comment type="function">
    <text evidence="5">Component of the origin recognition complex (ORC) that binds origins of replication. DNA-binding is ATP-dependent. ORC is required to assemble the pre-replication complex necessary to initiate DNA replication.</text>
</comment>
<reference evidence="8" key="1">
    <citation type="submission" date="2021-01" db="EMBL/GenBank/DDBJ databases">
        <authorList>
            <consortium name="Genoscope - CEA"/>
            <person name="William W."/>
        </authorList>
    </citation>
    <scope>NUCLEOTIDE SEQUENCE</scope>
</reference>
<organism evidence="8 9">
    <name type="scientific">Paramecium primaurelia</name>
    <dbReference type="NCBI Taxonomy" id="5886"/>
    <lineage>
        <taxon>Eukaryota</taxon>
        <taxon>Sar</taxon>
        <taxon>Alveolata</taxon>
        <taxon>Ciliophora</taxon>
        <taxon>Intramacronucleata</taxon>
        <taxon>Oligohymenophorea</taxon>
        <taxon>Peniculida</taxon>
        <taxon>Parameciidae</taxon>
        <taxon>Paramecium</taxon>
    </lineage>
</organism>
<accession>A0A8S1PLJ3</accession>
<protein>
    <recommendedName>
        <fullName evidence="5">Origin recognition complex subunit 2</fullName>
    </recommendedName>
</protein>
<keyword evidence="4 5" id="KW-0539">Nucleus</keyword>